<sequence>MKNKFILFYSSVLLISCAPETKVTKAVSWDLARASYLRSIQNANQYIDSLLIVEPNDPKAKLLFIQLRRQFKKAEPYASYLNPEVGHRANGPALPLYKEDTGKIMRPFGLQKIEESIYDGNTSKEQFQVELKLTKGLLGNLEHNIADKPLNPQRFFIAVQQQLLRIISHSISGFDTPVSHLGISESAISLNHLKELYGFTLADAIKRKNSTLHSTFLELIDRAVVYLNTNTDFESFDRYSFIRDYFNPITRSWKNIRDQSGLWTNVDNKPFNFDASTFFEDASFNTLFFTPPVDRPITDAKIALGEKLFFEPRLSQSRNMACVSCHNPEKAYADGLVFNTDNAGKSLDRNTPTLLNTIYQQNFFWDGRSPTLADQISNVFTNDREFNTAVHQFSDDILQDSLYTTLLRKVYPNTALKNIHIVKAISAYVGTLNTFNSKFDKNMRGEESTFTKEEQLGMNLFMGKALCATCHFMPLTNGTVPPFYTETEKEVIGVPETKQNKKLDGDLGFYWMYGEELHRGMFKTPSVRNAELTAPYMHNGVYATLEEVMDFYNQGGGAGMGFVLERQTLPFDALNLSDSEQKALVAFVKTLTDAEVKAL</sequence>
<dbReference type="RefSeq" id="WP_272650833.1">
    <property type="nucleotide sequence ID" value="NZ_JAZDDG010000003.1"/>
</dbReference>
<evidence type="ECO:0000313" key="9">
    <source>
        <dbReference type="EMBL" id="MEE1976018.1"/>
    </source>
</evidence>
<evidence type="ECO:0000256" key="7">
    <source>
        <dbReference type="PROSITE-ProRule" id="PRU00433"/>
    </source>
</evidence>
<dbReference type="PANTHER" id="PTHR30600">
    <property type="entry name" value="CYTOCHROME C PEROXIDASE-RELATED"/>
    <property type="match status" value="1"/>
</dbReference>
<evidence type="ECO:0000256" key="2">
    <source>
        <dbReference type="ARBA" id="ARBA00022617"/>
    </source>
</evidence>
<feature type="domain" description="Cytochrome c" evidence="8">
    <location>
        <begin position="452"/>
        <end position="592"/>
    </location>
</feature>
<protein>
    <submittedName>
        <fullName evidence="9">Cytochrome c peroxidase</fullName>
        <ecNumber evidence="9">1.11.1.5</ecNumber>
    </submittedName>
</protein>
<reference evidence="9 10" key="1">
    <citation type="submission" date="2024-01" db="EMBL/GenBank/DDBJ databases">
        <title>Maribacter spp. originated from different algae showed divergent polysaccharides utilization ability.</title>
        <authorList>
            <person name="Wang H."/>
            <person name="Wu Y."/>
        </authorList>
    </citation>
    <scope>NUCLEOTIDE SEQUENCE [LARGE SCALE GENOMIC DNA]</scope>
    <source>
        <strain evidence="9 10">PR1</strain>
    </source>
</reference>
<keyword evidence="6 7" id="KW-0408">Iron</keyword>
<dbReference type="PANTHER" id="PTHR30600:SF10">
    <property type="entry name" value="BLL6722 PROTEIN"/>
    <property type="match status" value="1"/>
</dbReference>
<evidence type="ECO:0000256" key="6">
    <source>
        <dbReference type="ARBA" id="ARBA00023004"/>
    </source>
</evidence>
<dbReference type="InterPro" id="IPR009056">
    <property type="entry name" value="Cyt_c-like_dom"/>
</dbReference>
<dbReference type="EC" id="1.11.1.5" evidence="9"/>
<comment type="caution">
    <text evidence="9">The sequence shown here is derived from an EMBL/GenBank/DDBJ whole genome shotgun (WGS) entry which is preliminary data.</text>
</comment>
<dbReference type="GO" id="GO:0004130">
    <property type="term" value="F:cytochrome-c peroxidase activity"/>
    <property type="evidence" value="ECO:0007669"/>
    <property type="project" value="UniProtKB-EC"/>
</dbReference>
<dbReference type="Gene3D" id="1.20.1420.20">
    <property type="entry name" value="M75 peptidase, HXXE motif"/>
    <property type="match status" value="1"/>
</dbReference>
<proteinExistence type="predicted"/>
<evidence type="ECO:0000256" key="1">
    <source>
        <dbReference type="ARBA" id="ARBA00004196"/>
    </source>
</evidence>
<dbReference type="InterPro" id="IPR036909">
    <property type="entry name" value="Cyt_c-like_dom_sf"/>
</dbReference>
<dbReference type="SUPFAM" id="SSF46626">
    <property type="entry name" value="Cytochrome c"/>
    <property type="match status" value="2"/>
</dbReference>
<dbReference type="InterPro" id="IPR051395">
    <property type="entry name" value="Cytochrome_c_Peroxidase/MauG"/>
</dbReference>
<evidence type="ECO:0000313" key="10">
    <source>
        <dbReference type="Proteomes" id="UP001356308"/>
    </source>
</evidence>
<dbReference type="PROSITE" id="PS51257">
    <property type="entry name" value="PROKAR_LIPOPROTEIN"/>
    <property type="match status" value="1"/>
</dbReference>
<evidence type="ECO:0000259" key="8">
    <source>
        <dbReference type="PROSITE" id="PS51007"/>
    </source>
</evidence>
<keyword evidence="9" id="KW-0575">Peroxidase</keyword>
<dbReference type="EMBL" id="JAZDDG010000003">
    <property type="protein sequence ID" value="MEE1976018.1"/>
    <property type="molecule type" value="Genomic_DNA"/>
</dbReference>
<keyword evidence="3 7" id="KW-0479">Metal-binding</keyword>
<comment type="subcellular location">
    <subcellularLocation>
        <location evidence="1">Cell envelope</location>
    </subcellularLocation>
</comment>
<dbReference type="InterPro" id="IPR038352">
    <property type="entry name" value="Imelysin_sf"/>
</dbReference>
<organism evidence="9 10">
    <name type="scientific">Maribacter cobaltidurans</name>
    <dbReference type="NCBI Taxonomy" id="1178778"/>
    <lineage>
        <taxon>Bacteria</taxon>
        <taxon>Pseudomonadati</taxon>
        <taxon>Bacteroidota</taxon>
        <taxon>Flavobacteriia</taxon>
        <taxon>Flavobacteriales</taxon>
        <taxon>Flavobacteriaceae</taxon>
        <taxon>Maribacter</taxon>
    </lineage>
</organism>
<evidence type="ECO:0000256" key="3">
    <source>
        <dbReference type="ARBA" id="ARBA00022723"/>
    </source>
</evidence>
<dbReference type="InterPro" id="IPR004852">
    <property type="entry name" value="Di-haem_cyt_c_peroxidsae"/>
</dbReference>
<gene>
    <name evidence="9" type="ORF">V1I91_08040</name>
</gene>
<dbReference type="Pfam" id="PF03150">
    <property type="entry name" value="CCP_MauG"/>
    <property type="match status" value="1"/>
</dbReference>
<keyword evidence="4" id="KW-0732">Signal</keyword>
<feature type="domain" description="Cytochrome c" evidence="8">
    <location>
        <begin position="300"/>
        <end position="433"/>
    </location>
</feature>
<accession>A0ABU7IT63</accession>
<name>A0ABU7IT63_9FLAO</name>
<keyword evidence="2 7" id="KW-0349">Heme</keyword>
<keyword evidence="10" id="KW-1185">Reference proteome</keyword>
<evidence type="ECO:0000256" key="4">
    <source>
        <dbReference type="ARBA" id="ARBA00022729"/>
    </source>
</evidence>
<dbReference type="Gene3D" id="1.10.760.10">
    <property type="entry name" value="Cytochrome c-like domain"/>
    <property type="match status" value="2"/>
</dbReference>
<keyword evidence="5 9" id="KW-0560">Oxidoreductase</keyword>
<dbReference type="PROSITE" id="PS51007">
    <property type="entry name" value="CYTC"/>
    <property type="match status" value="2"/>
</dbReference>
<dbReference type="Proteomes" id="UP001356308">
    <property type="component" value="Unassembled WGS sequence"/>
</dbReference>
<evidence type="ECO:0000256" key="5">
    <source>
        <dbReference type="ARBA" id="ARBA00023002"/>
    </source>
</evidence>